<keyword evidence="3" id="KW-1185">Reference proteome</keyword>
<dbReference type="InterPro" id="IPR010664">
    <property type="entry name" value="LipoPS_assembly_LptC-rel"/>
</dbReference>
<name>A0ABR6NKM1_9SPHN</name>
<protein>
    <submittedName>
        <fullName evidence="2">Lipopolysaccharide export system protein LptC</fullName>
    </submittedName>
</protein>
<reference evidence="2 3" key="1">
    <citation type="submission" date="2020-08" db="EMBL/GenBank/DDBJ databases">
        <title>Exploring microbial biodiversity for novel pathways involved in the catabolism of aromatic compounds derived from lignin.</title>
        <authorList>
            <person name="Elkins J."/>
        </authorList>
    </citation>
    <scope>NUCLEOTIDE SEQUENCE [LARGE SCALE GENOMIC DNA]</scope>
    <source>
        <strain evidence="2 3">B1D3A</strain>
    </source>
</reference>
<dbReference type="EMBL" id="JACHKA010000001">
    <property type="protein sequence ID" value="MBB5987837.1"/>
    <property type="molecule type" value="Genomic_DNA"/>
</dbReference>
<keyword evidence="1" id="KW-1133">Transmembrane helix</keyword>
<dbReference type="Proteomes" id="UP001138540">
    <property type="component" value="Unassembled WGS sequence"/>
</dbReference>
<sequence length="229" mass="25616">MRDRRGHILTGEEMALSAEATAQRTRRQHWATPGGSHDRMITLLKRVLPVVVAVLAIFLFTAPFTHENEVSFVLDKNRVDMATERLKVVEALYRGEDASGRPFSLRAGSALQRSSRDPVVELNELEARLQMEKGGAVVTARQGNYNMDKETVSVIGPIQFQSANGYRLTTRDVDIQLQQRSLRSRGSVEGRIPTGTFRADHLSADLEARTVTLEGNARLRMEQFGRKGQ</sequence>
<proteinExistence type="predicted"/>
<evidence type="ECO:0000313" key="3">
    <source>
        <dbReference type="Proteomes" id="UP001138540"/>
    </source>
</evidence>
<evidence type="ECO:0000256" key="1">
    <source>
        <dbReference type="SAM" id="Phobius"/>
    </source>
</evidence>
<gene>
    <name evidence="2" type="ORF">HNP60_003811</name>
</gene>
<dbReference type="InterPro" id="IPR026265">
    <property type="entry name" value="LptC"/>
</dbReference>
<comment type="caution">
    <text evidence="2">The sequence shown here is derived from an EMBL/GenBank/DDBJ whole genome shotgun (WGS) entry which is preliminary data.</text>
</comment>
<evidence type="ECO:0000313" key="2">
    <source>
        <dbReference type="EMBL" id="MBB5987837.1"/>
    </source>
</evidence>
<keyword evidence="1" id="KW-0472">Membrane</keyword>
<dbReference type="Pfam" id="PF06835">
    <property type="entry name" value="LptC"/>
    <property type="match status" value="1"/>
</dbReference>
<dbReference type="RefSeq" id="WP_260394974.1">
    <property type="nucleotide sequence ID" value="NZ_JACHKA010000001.1"/>
</dbReference>
<dbReference type="NCBIfam" id="TIGR04409">
    <property type="entry name" value="LptC_YrbK"/>
    <property type="match status" value="1"/>
</dbReference>
<accession>A0ABR6NKM1</accession>
<keyword evidence="1" id="KW-0812">Transmembrane</keyword>
<dbReference type="Gene3D" id="2.60.450.10">
    <property type="entry name" value="Lipopolysaccharide (LPS) transport protein A like domain"/>
    <property type="match status" value="1"/>
</dbReference>
<organism evidence="2 3">
    <name type="scientific">Sphingobium lignivorans</name>
    <dbReference type="NCBI Taxonomy" id="2735886"/>
    <lineage>
        <taxon>Bacteria</taxon>
        <taxon>Pseudomonadati</taxon>
        <taxon>Pseudomonadota</taxon>
        <taxon>Alphaproteobacteria</taxon>
        <taxon>Sphingomonadales</taxon>
        <taxon>Sphingomonadaceae</taxon>
        <taxon>Sphingobium</taxon>
    </lineage>
</organism>
<feature type="transmembrane region" description="Helical" evidence="1">
    <location>
        <begin position="47"/>
        <end position="65"/>
    </location>
</feature>